<dbReference type="Gene3D" id="1.10.8.640">
    <property type="entry name" value="Cytochrome C biogenesis protein"/>
    <property type="match status" value="1"/>
</dbReference>
<evidence type="ECO:0000256" key="4">
    <source>
        <dbReference type="ARBA" id="ARBA00022729"/>
    </source>
</evidence>
<evidence type="ECO:0000256" key="1">
    <source>
        <dbReference type="ARBA" id="ARBA00010342"/>
    </source>
</evidence>
<dbReference type="GO" id="GO:0005886">
    <property type="term" value="C:plasma membrane"/>
    <property type="evidence" value="ECO:0007669"/>
    <property type="project" value="TreeGrafter"/>
</dbReference>
<keyword evidence="6" id="KW-0472">Membrane</keyword>
<dbReference type="OrthoDB" id="9804975at2"/>
<dbReference type="GO" id="GO:0046872">
    <property type="term" value="F:metal ion binding"/>
    <property type="evidence" value="ECO:0007669"/>
    <property type="project" value="UniProtKB-KW"/>
</dbReference>
<comment type="function">
    <text evidence="6">Possible subunit of a heme lyase.</text>
</comment>
<comment type="similarity">
    <text evidence="1 6">Belongs to the CcmH/CycL/Ccl2/NrfF family.</text>
</comment>
<keyword evidence="6" id="KW-0812">Transmembrane</keyword>
<keyword evidence="5 6" id="KW-0408">Iron</keyword>
<dbReference type="InterPro" id="IPR038297">
    <property type="entry name" value="CcmH/CycL/NrfF/Ccl2_sf"/>
</dbReference>
<dbReference type="eggNOG" id="COG3088">
    <property type="taxonomic scope" value="Bacteria"/>
</dbReference>
<dbReference type="AlphaFoldDB" id="R4YZW9"/>
<reference evidence="8 9" key="1">
    <citation type="journal article" date="2013" name="ISME J.">
        <title>Metabolic model for the filamentous 'Candidatus Microthrix parvicella' based on genomic and metagenomic analyses.</title>
        <authorList>
            <person name="Jon McIlroy S."/>
            <person name="Kristiansen R."/>
            <person name="Albertsen M."/>
            <person name="Michael Karst S."/>
            <person name="Rossetti S."/>
            <person name="Lund Nielsen J."/>
            <person name="Tandoi V."/>
            <person name="James Seviour R."/>
            <person name="Nielsen P.H."/>
        </authorList>
    </citation>
    <scope>NUCLEOTIDE SEQUENCE [LARGE SCALE GENOMIC DNA]</scope>
    <source>
        <strain evidence="8 9">RN1</strain>
    </source>
</reference>
<name>R4YZW9_9ACTN</name>
<keyword evidence="9" id="KW-1185">Reference proteome</keyword>
<evidence type="ECO:0000259" key="7">
    <source>
        <dbReference type="Pfam" id="PF03918"/>
    </source>
</evidence>
<dbReference type="EMBL" id="CANL01000025">
    <property type="protein sequence ID" value="CCM63960.1"/>
    <property type="molecule type" value="Genomic_DNA"/>
</dbReference>
<feature type="domain" description="CcmH/CycL/Ccl2/NrfF N-terminal" evidence="7">
    <location>
        <begin position="37"/>
        <end position="148"/>
    </location>
</feature>
<gene>
    <name evidence="8" type="ORF">BN381_310056</name>
</gene>
<proteinExistence type="inferred from homology"/>
<dbReference type="STRING" id="1229780.BN381_310056"/>
<sequence length="172" mass="18445">MAMGAERRAPLSTRRLAWGLLGVVVLVALVIGALGRRSADGEDRVMALAAQIRCVQCSGESVAGSQTDFAVEAREDIRKRVAAGATDDEIFGYFSSRYDDVLLNPSSSGLSALVWVLPVVVFGAAVAGAGVSLRQRNERGARPSAEDRRLVETALDEWLRTGDDHHERADHG</sequence>
<evidence type="ECO:0000256" key="2">
    <source>
        <dbReference type="ARBA" id="ARBA00022617"/>
    </source>
</evidence>
<feature type="transmembrane region" description="Helical" evidence="6">
    <location>
        <begin position="16"/>
        <end position="35"/>
    </location>
</feature>
<dbReference type="Pfam" id="PF03918">
    <property type="entry name" value="CcmH"/>
    <property type="match status" value="1"/>
</dbReference>
<dbReference type="PANTHER" id="PTHR47870:SF4">
    <property type="entry name" value="CYTOCHROME C-TYPE BIOGENESIS PROTEIN CYCH"/>
    <property type="match status" value="1"/>
</dbReference>
<evidence type="ECO:0000256" key="6">
    <source>
        <dbReference type="RuleBase" id="RU364112"/>
    </source>
</evidence>
<protein>
    <recommendedName>
        <fullName evidence="6">Cytochrome c-type biogenesis protein</fullName>
    </recommendedName>
</protein>
<evidence type="ECO:0000256" key="5">
    <source>
        <dbReference type="ARBA" id="ARBA00023004"/>
    </source>
</evidence>
<dbReference type="InterPro" id="IPR051263">
    <property type="entry name" value="C-type_cytochrome_biogenesis"/>
</dbReference>
<keyword evidence="2 6" id="KW-0349">Heme</keyword>
<dbReference type="Proteomes" id="UP000018291">
    <property type="component" value="Unassembled WGS sequence"/>
</dbReference>
<dbReference type="HOGENOM" id="CLU_107187_2_2_11"/>
<dbReference type="CDD" id="cd16378">
    <property type="entry name" value="CcmH_N"/>
    <property type="match status" value="1"/>
</dbReference>
<dbReference type="PANTHER" id="PTHR47870">
    <property type="entry name" value="CYTOCHROME C-TYPE BIOGENESIS PROTEIN CCMH"/>
    <property type="match status" value="1"/>
</dbReference>
<keyword evidence="4 6" id="KW-0732">Signal</keyword>
<feature type="transmembrane region" description="Helical" evidence="6">
    <location>
        <begin position="112"/>
        <end position="133"/>
    </location>
</feature>
<evidence type="ECO:0000256" key="3">
    <source>
        <dbReference type="ARBA" id="ARBA00022723"/>
    </source>
</evidence>
<keyword evidence="3 6" id="KW-0479">Metal-binding</keyword>
<keyword evidence="6" id="KW-1133">Transmembrane helix</keyword>
<dbReference type="InterPro" id="IPR005616">
    <property type="entry name" value="CcmH/CycL/Ccl2/NrfF_N"/>
</dbReference>
<accession>R4YZW9</accession>
<comment type="caution">
    <text evidence="8">The sequence shown here is derived from an EMBL/GenBank/DDBJ whole genome shotgun (WGS) entry which is preliminary data.</text>
</comment>
<organism evidence="8 9">
    <name type="scientific">Candidatus Neomicrothrix parvicella RN1</name>
    <dbReference type="NCBI Taxonomy" id="1229780"/>
    <lineage>
        <taxon>Bacteria</taxon>
        <taxon>Bacillati</taxon>
        <taxon>Actinomycetota</taxon>
        <taxon>Acidimicrobiia</taxon>
        <taxon>Acidimicrobiales</taxon>
        <taxon>Microthrixaceae</taxon>
        <taxon>Candidatus Neomicrothrix</taxon>
    </lineage>
</organism>
<evidence type="ECO:0000313" key="8">
    <source>
        <dbReference type="EMBL" id="CCM63960.1"/>
    </source>
</evidence>
<evidence type="ECO:0000313" key="9">
    <source>
        <dbReference type="Proteomes" id="UP000018291"/>
    </source>
</evidence>